<dbReference type="EMBL" id="KV454016">
    <property type="protein sequence ID" value="ODV94040.1"/>
    <property type="molecule type" value="Genomic_DNA"/>
</dbReference>
<name>A0A1E4TQL8_PACTA</name>
<dbReference type="SMART" id="SM00916">
    <property type="entry name" value="L51_S25_CI-B8"/>
    <property type="match status" value="1"/>
</dbReference>
<dbReference type="GO" id="GO:0005739">
    <property type="term" value="C:mitochondrion"/>
    <property type="evidence" value="ECO:0007669"/>
    <property type="project" value="UniProtKB-SubCell"/>
</dbReference>
<dbReference type="GO" id="GO:1990904">
    <property type="term" value="C:ribonucleoprotein complex"/>
    <property type="evidence" value="ECO:0007669"/>
    <property type="project" value="UniProtKB-KW"/>
</dbReference>
<sequence>MASTVPKMFKNLPNGRFTKQVARLNLISNYPSSAIKLPSTISSIDLIFKRTNSAGHMGPRKFWRNNLPTVQFHNPNIPITVTRIETESKDESEKCPATLTINYQDGQKKLIDLKYKHSDEILKEFTEITQAQVVEENDIPTIKYL</sequence>
<evidence type="ECO:0000313" key="7">
    <source>
        <dbReference type="Proteomes" id="UP000094236"/>
    </source>
</evidence>
<dbReference type="PANTHER" id="PTHR13274:SF2">
    <property type="entry name" value="SMALL RIBOSOMAL SUBUNIT PROTEIN MS25"/>
    <property type="match status" value="1"/>
</dbReference>
<dbReference type="OrthoDB" id="1696305at2759"/>
<dbReference type="InterPro" id="IPR007741">
    <property type="entry name" value="Ribosomal_mL43/mS25/NADH_DH"/>
</dbReference>
<reference evidence="7" key="1">
    <citation type="submission" date="2016-05" db="EMBL/GenBank/DDBJ databases">
        <title>Comparative genomics of biotechnologically important yeasts.</title>
        <authorList>
            <consortium name="DOE Joint Genome Institute"/>
            <person name="Riley R."/>
            <person name="Haridas S."/>
            <person name="Wolfe K.H."/>
            <person name="Lopes M.R."/>
            <person name="Hittinger C.T."/>
            <person name="Goker M."/>
            <person name="Salamov A."/>
            <person name="Wisecaver J."/>
            <person name="Long T.M."/>
            <person name="Aerts A.L."/>
            <person name="Barry K."/>
            <person name="Choi C."/>
            <person name="Clum A."/>
            <person name="Coughlan A.Y."/>
            <person name="Deshpande S."/>
            <person name="Douglass A.P."/>
            <person name="Hanson S.J."/>
            <person name="Klenk H.-P."/>
            <person name="Labutti K."/>
            <person name="Lapidus A."/>
            <person name="Lindquist E."/>
            <person name="Lipzen A."/>
            <person name="Meier-Kolthoff J.P."/>
            <person name="Ohm R.A."/>
            <person name="Otillar R.P."/>
            <person name="Pangilinan J."/>
            <person name="Peng Y."/>
            <person name="Rokas A."/>
            <person name="Rosa C.A."/>
            <person name="Scheuner C."/>
            <person name="Sibirny A.A."/>
            <person name="Slot J.C."/>
            <person name="Stielow J.B."/>
            <person name="Sun H."/>
            <person name="Kurtzman C.P."/>
            <person name="Blackwell M."/>
            <person name="Grigoriev I.V."/>
            <person name="Jeffries T.W."/>
        </authorList>
    </citation>
    <scope>NUCLEOTIDE SEQUENCE [LARGE SCALE GENOMIC DNA]</scope>
    <source>
        <strain evidence="7">NRRL Y-2460</strain>
    </source>
</reference>
<evidence type="ECO:0000256" key="3">
    <source>
        <dbReference type="ARBA" id="ARBA00023128"/>
    </source>
</evidence>
<dbReference type="Proteomes" id="UP000094236">
    <property type="component" value="Unassembled WGS sequence"/>
</dbReference>
<evidence type="ECO:0000256" key="1">
    <source>
        <dbReference type="ARBA" id="ARBA00004173"/>
    </source>
</evidence>
<organism evidence="6 7">
    <name type="scientific">Pachysolen tannophilus NRRL Y-2460</name>
    <dbReference type="NCBI Taxonomy" id="669874"/>
    <lineage>
        <taxon>Eukaryota</taxon>
        <taxon>Fungi</taxon>
        <taxon>Dikarya</taxon>
        <taxon>Ascomycota</taxon>
        <taxon>Saccharomycotina</taxon>
        <taxon>Pichiomycetes</taxon>
        <taxon>Pachysolenaceae</taxon>
        <taxon>Pachysolen</taxon>
    </lineage>
</organism>
<dbReference type="AlphaFoldDB" id="A0A1E4TQL8"/>
<keyword evidence="4" id="KW-0687">Ribonucleoprotein</keyword>
<evidence type="ECO:0000313" key="6">
    <source>
        <dbReference type="EMBL" id="ODV94040.1"/>
    </source>
</evidence>
<keyword evidence="2" id="KW-0689">Ribosomal protein</keyword>
<dbReference type="GO" id="GO:0005840">
    <property type="term" value="C:ribosome"/>
    <property type="evidence" value="ECO:0007669"/>
    <property type="project" value="UniProtKB-KW"/>
</dbReference>
<accession>A0A1E4TQL8</accession>
<dbReference type="Gene3D" id="3.40.30.10">
    <property type="entry name" value="Glutaredoxin"/>
    <property type="match status" value="1"/>
</dbReference>
<dbReference type="InterPro" id="IPR036249">
    <property type="entry name" value="Thioredoxin-like_sf"/>
</dbReference>
<protein>
    <recommendedName>
        <fullName evidence="5">Ribosomal protein/NADH dehydrogenase domain-containing protein</fullName>
    </recommendedName>
</protein>
<dbReference type="GO" id="GO:0003735">
    <property type="term" value="F:structural constituent of ribosome"/>
    <property type="evidence" value="ECO:0007669"/>
    <property type="project" value="InterPro"/>
</dbReference>
<evidence type="ECO:0000259" key="5">
    <source>
        <dbReference type="SMART" id="SM00916"/>
    </source>
</evidence>
<comment type="subcellular location">
    <subcellularLocation>
        <location evidence="1">Mitochondrion</location>
    </subcellularLocation>
</comment>
<dbReference type="Pfam" id="PF05047">
    <property type="entry name" value="L51_S25_CI-B8"/>
    <property type="match status" value="1"/>
</dbReference>
<dbReference type="STRING" id="669874.A0A1E4TQL8"/>
<keyword evidence="7" id="KW-1185">Reference proteome</keyword>
<gene>
    <name evidence="6" type="ORF">PACTADRAFT_50936</name>
</gene>
<dbReference type="PANTHER" id="PTHR13274">
    <property type="entry name" value="MITOCHONDRIAL RIBOSOMAL PROTEIN S25"/>
    <property type="match status" value="1"/>
</dbReference>
<dbReference type="SUPFAM" id="SSF52833">
    <property type="entry name" value="Thioredoxin-like"/>
    <property type="match status" value="1"/>
</dbReference>
<keyword evidence="3" id="KW-0496">Mitochondrion</keyword>
<evidence type="ECO:0000256" key="2">
    <source>
        <dbReference type="ARBA" id="ARBA00022980"/>
    </source>
</evidence>
<dbReference type="InterPro" id="IPR040049">
    <property type="entry name" value="Ribosomal_mS25/mL61"/>
</dbReference>
<evidence type="ECO:0000256" key="4">
    <source>
        <dbReference type="ARBA" id="ARBA00023274"/>
    </source>
</evidence>
<feature type="domain" description="Ribosomal protein/NADH dehydrogenase" evidence="5">
    <location>
        <begin position="51"/>
        <end position="132"/>
    </location>
</feature>
<proteinExistence type="predicted"/>